<dbReference type="RefSeq" id="WP_012596827.1">
    <property type="nucleotide sequence ID" value="NC_011726.1"/>
</dbReference>
<dbReference type="Pfam" id="PF05226">
    <property type="entry name" value="CHASE2"/>
    <property type="match status" value="1"/>
</dbReference>
<dbReference type="KEGG" id="cyp:PCC8801_3607"/>
<name>B7K1M7_RIPO1</name>
<dbReference type="InterPro" id="IPR027417">
    <property type="entry name" value="P-loop_NTPase"/>
</dbReference>
<evidence type="ECO:0000256" key="2">
    <source>
        <dbReference type="SAM" id="Phobius"/>
    </source>
</evidence>
<evidence type="ECO:0000259" key="3">
    <source>
        <dbReference type="SMART" id="SM01080"/>
    </source>
</evidence>
<sequence length="902" mass="101960">MTQTHSTYQYQVGGSLDREDPTYVTRQADRDFYQTLKNGQFCYVFNSRQMGKSSLRVRTMQKLQAEGTICVSIDLTGIGKQDLTPEKWYAGIVYSLVSGCELAAKIQWRQWLKERTDLFSPVQCLSLFIKEVLLVEIQQKIIIFFDEIDYILSHTFCFDDFFGLIRHCYEQRNTHPDYKRLTFALLGVTTPSDLIQDKTQTPFNIGKAIQLSGFRYEEVQPLIYGLQEKIDHPETIIQEILEWTGGQPFLTQKLCQLVSQTGNLTEVVKSRIVQNWEIHDEPQHLRTIRDRIIFNQQKAVQLLGLYQKILELGEIEADSSPEQIDLRLSGLVVEKEGKLKVYNPIYQAVFNRNWVEKQLNQLRPYSKAIALWTASQSQDQSCLLQGVALQNALTWALGKNLSEVDYQFLVASQALAKQETEQLLEATEKASQLLANAQSQAKQTIEKQRIALKWIPLTALGVTLPILILRLSGLLQGLEWNLLDQFFRWRPLEASDERIVVITVDERDLTKVGQWPIPDRILAQAITKIKAQNPQAIGLDLYRDLPVEPGHSQLNQLFQSTPNLFGVEKVVGSKVAPSATLSQLGQVGFADMVVDTDGKVRRALLSVIENNHKVHYSLAVQLALTYLQTKGINPEFLDQEGQRLRLGNTLFERFTSNDGGYVRADSGGYQILLNFRGTQDRFLTFSLTDVLTNQVPPDSLRDRLVLIGTTAQSLNDLFYTPYSSGLLTSPETMAGIFVHANIISQILSATLEERPLLRVWSDLMEWLAILGMAAVGAALSWWFKSDRAIALSFLLVTSGLLGGCYLAFLGGWWLPLFPAWLALSGSTVALLFVATKQRDHLIFKLTLASLLTAYQDDQTTGRIALEYLKQSETPENRTLLEQSNEFKATGNRDGVEPLEMSS</sequence>
<dbReference type="eggNOG" id="COG4252">
    <property type="taxonomic scope" value="Bacteria"/>
</dbReference>
<reference evidence="5" key="1">
    <citation type="journal article" date="2011" name="MBio">
        <title>Novel metabolic attributes of the genus Cyanothece, comprising a group of unicellular nitrogen-fixing Cyanobacteria.</title>
        <authorList>
            <person name="Bandyopadhyay A."/>
            <person name="Elvitigala T."/>
            <person name="Welsh E."/>
            <person name="Stockel J."/>
            <person name="Liberton M."/>
            <person name="Min H."/>
            <person name="Sherman L.A."/>
            <person name="Pakrasi H.B."/>
        </authorList>
    </citation>
    <scope>NUCLEOTIDE SEQUENCE [LARGE SCALE GENOMIC DNA]</scope>
    <source>
        <strain evidence="5">PCC 8801</strain>
    </source>
</reference>
<dbReference type="Proteomes" id="UP000008204">
    <property type="component" value="Chromosome"/>
</dbReference>
<dbReference type="SMART" id="SM01080">
    <property type="entry name" value="CHASE2"/>
    <property type="match status" value="1"/>
</dbReference>
<protein>
    <submittedName>
        <fullName evidence="4">Putative Chase2 sensor protein</fullName>
    </submittedName>
</protein>
<dbReference type="SUPFAM" id="SSF52540">
    <property type="entry name" value="P-loop containing nucleoside triphosphate hydrolases"/>
    <property type="match status" value="1"/>
</dbReference>
<feature type="transmembrane region" description="Helical" evidence="2">
    <location>
        <begin position="789"/>
        <end position="808"/>
    </location>
</feature>
<keyword evidence="2" id="KW-0812">Transmembrane</keyword>
<evidence type="ECO:0000256" key="1">
    <source>
        <dbReference type="SAM" id="MobiDB-lite"/>
    </source>
</evidence>
<dbReference type="Pfam" id="PF14516">
    <property type="entry name" value="AAA_35"/>
    <property type="match status" value="1"/>
</dbReference>
<feature type="transmembrane region" description="Helical" evidence="2">
    <location>
        <begin position="814"/>
        <end position="834"/>
    </location>
</feature>
<dbReference type="HOGENOM" id="CLU_319554_0_0_3"/>
<feature type="transmembrane region" description="Helical" evidence="2">
    <location>
        <begin position="763"/>
        <end position="782"/>
    </location>
</feature>
<dbReference type="Gene3D" id="3.40.50.300">
    <property type="entry name" value="P-loop containing nucleotide triphosphate hydrolases"/>
    <property type="match status" value="1"/>
</dbReference>
<evidence type="ECO:0000313" key="5">
    <source>
        <dbReference type="Proteomes" id="UP000008204"/>
    </source>
</evidence>
<dbReference type="STRING" id="41431.PCC8801_3607"/>
<proteinExistence type="predicted"/>
<keyword evidence="2" id="KW-0472">Membrane</keyword>
<evidence type="ECO:0000313" key="4">
    <source>
        <dbReference type="EMBL" id="ACK67569.1"/>
    </source>
</evidence>
<accession>B7K1M7</accession>
<dbReference type="EMBL" id="CP001287">
    <property type="protein sequence ID" value="ACK67569.1"/>
    <property type="molecule type" value="Genomic_DNA"/>
</dbReference>
<gene>
    <name evidence="4" type="ordered locus">PCC8801_3607</name>
</gene>
<organism evidence="4 5">
    <name type="scientific">Rippkaea orientalis (strain PCC 8801 / RF-1)</name>
    <name type="common">Cyanothece sp. (strain PCC 8801)</name>
    <dbReference type="NCBI Taxonomy" id="41431"/>
    <lineage>
        <taxon>Bacteria</taxon>
        <taxon>Bacillati</taxon>
        <taxon>Cyanobacteriota</taxon>
        <taxon>Cyanophyceae</taxon>
        <taxon>Oscillatoriophycideae</taxon>
        <taxon>Chroococcales</taxon>
        <taxon>Aphanothecaceae</taxon>
        <taxon>Rippkaea</taxon>
        <taxon>Rippkaea orientalis</taxon>
    </lineage>
</organism>
<feature type="domain" description="CHASE2" evidence="3">
    <location>
        <begin position="475"/>
        <end position="779"/>
    </location>
</feature>
<dbReference type="AlphaFoldDB" id="B7K1M7"/>
<dbReference type="OrthoDB" id="580957at2"/>
<dbReference type="InterPro" id="IPR007890">
    <property type="entry name" value="CHASE2"/>
</dbReference>
<keyword evidence="2" id="KW-1133">Transmembrane helix</keyword>
<feature type="region of interest" description="Disordered" evidence="1">
    <location>
        <begin position="881"/>
        <end position="902"/>
    </location>
</feature>
<keyword evidence="5" id="KW-1185">Reference proteome</keyword>